<evidence type="ECO:0000313" key="4">
    <source>
        <dbReference type="Proteomes" id="UP000298416"/>
    </source>
</evidence>
<dbReference type="Proteomes" id="UP000298416">
    <property type="component" value="Unassembled WGS sequence"/>
</dbReference>
<sequence length="265" mass="29397">MDPTHIPGKKQSKAPLPQASLGTALLHAASFHDKPCPGRRALVCGVSYKKHDLKRSALGVRKMRELLLYKFSFSPESVLILAEEDWCPPPTRRNIEEGFQWLVRGIRSGDSLLFYFTGHGKQEKATGDEIDETICPVDFEENGVIADNFINCAIVEPLVTGVKLHAIVDSGHVGTILDLPRVYEASMSFENKVDNHINHAIVRRPCVKLHTIKAGTILDLPRVCDDSFVAQEALKSSTKPVNQEVLQGPLLSSTEDFNISKEFQL</sequence>
<organism evidence="3">
    <name type="scientific">Salvia splendens</name>
    <name type="common">Scarlet sage</name>
    <dbReference type="NCBI Taxonomy" id="180675"/>
    <lineage>
        <taxon>Eukaryota</taxon>
        <taxon>Viridiplantae</taxon>
        <taxon>Streptophyta</taxon>
        <taxon>Embryophyta</taxon>
        <taxon>Tracheophyta</taxon>
        <taxon>Spermatophyta</taxon>
        <taxon>Magnoliopsida</taxon>
        <taxon>eudicotyledons</taxon>
        <taxon>Gunneridae</taxon>
        <taxon>Pentapetalae</taxon>
        <taxon>asterids</taxon>
        <taxon>lamiids</taxon>
        <taxon>Lamiales</taxon>
        <taxon>Lamiaceae</taxon>
        <taxon>Nepetoideae</taxon>
        <taxon>Mentheae</taxon>
        <taxon>Salviinae</taxon>
        <taxon>Salvia</taxon>
        <taxon>Salvia subgen. Calosphace</taxon>
        <taxon>core Calosphace</taxon>
    </lineage>
</organism>
<dbReference type="InterPro" id="IPR011600">
    <property type="entry name" value="Pept_C14_caspase"/>
</dbReference>
<keyword evidence="4" id="KW-1185">Reference proteome</keyword>
<evidence type="ECO:0000256" key="1">
    <source>
        <dbReference type="ARBA" id="ARBA00009005"/>
    </source>
</evidence>
<feature type="domain" description="Peptidase C14 caspase" evidence="2">
    <location>
        <begin position="39"/>
        <end position="192"/>
    </location>
</feature>
<evidence type="ECO:0000313" key="3">
    <source>
        <dbReference type="EMBL" id="KAG6406777.1"/>
    </source>
</evidence>
<dbReference type="PANTHER" id="PTHR48104">
    <property type="entry name" value="METACASPASE-4"/>
    <property type="match status" value="1"/>
</dbReference>
<proteinExistence type="inferred from homology"/>
<dbReference type="GO" id="GO:0004197">
    <property type="term" value="F:cysteine-type endopeptidase activity"/>
    <property type="evidence" value="ECO:0007669"/>
    <property type="project" value="InterPro"/>
</dbReference>
<gene>
    <name evidence="3" type="ORF">SASPL_134388</name>
</gene>
<name>A0A8X8X5K4_SALSN</name>
<comment type="similarity">
    <text evidence="1">Belongs to the peptidase C14B family.</text>
</comment>
<dbReference type="GO" id="GO:0006508">
    <property type="term" value="P:proteolysis"/>
    <property type="evidence" value="ECO:0007669"/>
    <property type="project" value="InterPro"/>
</dbReference>
<dbReference type="Pfam" id="PF00656">
    <property type="entry name" value="Peptidase_C14"/>
    <property type="match status" value="1"/>
</dbReference>
<dbReference type="AlphaFoldDB" id="A0A8X8X5K4"/>
<comment type="caution">
    <text evidence="3">The sequence shown here is derived from an EMBL/GenBank/DDBJ whole genome shotgun (WGS) entry which is preliminary data.</text>
</comment>
<reference evidence="3" key="2">
    <citation type="submission" date="2020-08" db="EMBL/GenBank/DDBJ databases">
        <title>Plant Genome Project.</title>
        <authorList>
            <person name="Zhang R.-G."/>
        </authorList>
    </citation>
    <scope>NUCLEOTIDE SEQUENCE</scope>
    <source>
        <strain evidence="3">Huo1</strain>
        <tissue evidence="3">Leaf</tissue>
    </source>
</reference>
<dbReference type="EMBL" id="PNBA02000012">
    <property type="protein sequence ID" value="KAG6406777.1"/>
    <property type="molecule type" value="Genomic_DNA"/>
</dbReference>
<reference evidence="3" key="1">
    <citation type="submission" date="2018-01" db="EMBL/GenBank/DDBJ databases">
        <authorList>
            <person name="Mao J.F."/>
        </authorList>
    </citation>
    <scope>NUCLEOTIDE SEQUENCE</scope>
    <source>
        <strain evidence="3">Huo1</strain>
        <tissue evidence="3">Leaf</tissue>
    </source>
</reference>
<protein>
    <recommendedName>
        <fullName evidence="2">Peptidase C14 caspase domain-containing protein</fullName>
    </recommendedName>
</protein>
<accession>A0A8X8X5K4</accession>
<dbReference type="InterPro" id="IPR050452">
    <property type="entry name" value="Metacaspase"/>
</dbReference>
<dbReference type="GO" id="GO:0005737">
    <property type="term" value="C:cytoplasm"/>
    <property type="evidence" value="ECO:0007669"/>
    <property type="project" value="TreeGrafter"/>
</dbReference>
<evidence type="ECO:0000259" key="2">
    <source>
        <dbReference type="Pfam" id="PF00656"/>
    </source>
</evidence>
<dbReference type="PANTHER" id="PTHR48104:SF2">
    <property type="entry name" value="METACASPASE-1-LIKE ISOFORM X1"/>
    <property type="match status" value="1"/>
</dbReference>
<dbReference type="Gene3D" id="3.40.50.12660">
    <property type="match status" value="1"/>
</dbReference>